<organism evidence="3 5">
    <name type="scientific">Punica granatum</name>
    <name type="common">Pomegranate</name>
    <dbReference type="NCBI Taxonomy" id="22663"/>
    <lineage>
        <taxon>Eukaryota</taxon>
        <taxon>Viridiplantae</taxon>
        <taxon>Streptophyta</taxon>
        <taxon>Embryophyta</taxon>
        <taxon>Tracheophyta</taxon>
        <taxon>Spermatophyta</taxon>
        <taxon>Magnoliopsida</taxon>
        <taxon>eudicotyledons</taxon>
        <taxon>Gunneridae</taxon>
        <taxon>Pentapetalae</taxon>
        <taxon>rosids</taxon>
        <taxon>malvids</taxon>
        <taxon>Myrtales</taxon>
        <taxon>Lythraceae</taxon>
        <taxon>Punica</taxon>
    </lineage>
</organism>
<feature type="transmembrane region" description="Helical" evidence="1">
    <location>
        <begin position="69"/>
        <end position="91"/>
    </location>
</feature>
<name>A0A6P8BZG6_PUNGR</name>
<dbReference type="RefSeq" id="XP_031375726.1">
    <property type="nucleotide sequence ID" value="XM_031519866.1"/>
</dbReference>
<proteinExistence type="predicted"/>
<feature type="transmembrane region" description="Helical" evidence="1">
    <location>
        <begin position="45"/>
        <end position="63"/>
    </location>
</feature>
<dbReference type="RefSeq" id="XP_031375729.1">
    <property type="nucleotide sequence ID" value="XM_031519869.1"/>
</dbReference>
<keyword evidence="1" id="KW-0812">Transmembrane</keyword>
<evidence type="ECO:0000313" key="5">
    <source>
        <dbReference type="RefSeq" id="XP_031375729.1"/>
    </source>
</evidence>
<dbReference type="InterPro" id="IPR025315">
    <property type="entry name" value="DUF4220"/>
</dbReference>
<protein>
    <submittedName>
        <fullName evidence="4">Uncharacterized protein LOC116190206</fullName>
    </submittedName>
    <submittedName>
        <fullName evidence="5">Uncharacterized protein LOC116190209</fullName>
    </submittedName>
</protein>
<dbReference type="InterPro" id="IPR007658">
    <property type="entry name" value="DUF594"/>
</dbReference>
<dbReference type="PROSITE" id="PS51257">
    <property type="entry name" value="PROKAR_LIPOPROTEIN"/>
    <property type="match status" value="1"/>
</dbReference>
<dbReference type="Pfam" id="PF13968">
    <property type="entry name" value="DUF4220"/>
    <property type="match status" value="1"/>
</dbReference>
<keyword evidence="1" id="KW-0472">Membrane</keyword>
<keyword evidence="3" id="KW-1185">Reference proteome</keyword>
<accession>A0A6P8BZG6</accession>
<dbReference type="PANTHER" id="PTHR31325">
    <property type="entry name" value="OS01G0798800 PROTEIN-RELATED"/>
    <property type="match status" value="1"/>
</dbReference>
<reference evidence="4 5" key="1">
    <citation type="submission" date="2025-04" db="UniProtKB">
        <authorList>
            <consortium name="RefSeq"/>
        </authorList>
    </citation>
    <scope>IDENTIFICATION</scope>
    <source>
        <tissue evidence="4 5">Leaf</tissue>
    </source>
</reference>
<gene>
    <name evidence="5" type="primary">LOC116190209</name>
    <name evidence="4" type="synonym">LOC116190206</name>
</gene>
<evidence type="ECO:0000259" key="2">
    <source>
        <dbReference type="Pfam" id="PF13968"/>
    </source>
</evidence>
<feature type="transmembrane region" description="Helical" evidence="1">
    <location>
        <begin position="219"/>
        <end position="244"/>
    </location>
</feature>
<dbReference type="AlphaFoldDB" id="A0A6P8BZG6"/>
<evidence type="ECO:0000256" key="1">
    <source>
        <dbReference type="SAM" id="Phobius"/>
    </source>
</evidence>
<feature type="transmembrane region" description="Helical" evidence="1">
    <location>
        <begin position="12"/>
        <end position="33"/>
    </location>
</feature>
<dbReference type="GeneID" id="116190209"/>
<evidence type="ECO:0000313" key="3">
    <source>
        <dbReference type="Proteomes" id="UP000515151"/>
    </source>
</evidence>
<dbReference type="Pfam" id="PF04578">
    <property type="entry name" value="DUF594"/>
    <property type="match status" value="1"/>
</dbReference>
<feature type="domain" description="DUF4220" evidence="2">
    <location>
        <begin position="9"/>
        <end position="361"/>
    </location>
</feature>
<keyword evidence="1" id="KW-1133">Transmembrane helix</keyword>
<dbReference type="Proteomes" id="UP000515151">
    <property type="component" value="Unplaced"/>
</dbReference>
<evidence type="ECO:0000313" key="4">
    <source>
        <dbReference type="RefSeq" id="XP_031375726.1"/>
    </source>
</evidence>
<dbReference type="OrthoDB" id="1689146at2759"/>
<sequence length="664" mass="76148">MTSKTIHEEASIIALWAQILLSSLGGCDTITAYSLEDNELWGRKSLAAAFQVGGSIFLIPLAWHPSDNYLSYLSIAMLVVAALSCFERVYVHYKASKNALTKSMLSPPNPGPDYHKFIEEYSSRKEEGYRMTLYEIAQIPDPTSTRPEQDTSNDDAANLVQARALFPVFQQLFVDLILGDNDMIASINFFCGLTPLNAFRIVEMEIQTMSHLLHTKAKVLCTWWGGLLRLITILMSSTVLGFFVKLMVEDHSSLKYEWPDKITTLLLLIWTVLQESSFIRFLGEIQGQRGYFHPLYVVLPVSSYKCPANLLISSLRMLVQIGQYTGILIRRMTTCICHINCRIDKNNSWSNSMGQFCLLEYCIRRKKGCLWKMLEYFDVDKVIFYTPYKEIGEDLKQFLFDMVCKRSHIIQENLYNRLGIRSPAGQLMNQITSTAMTARDLLRQSNLHYLDWSTELEFDHQILIWHIATDLCSYEDRNCNEAILRNIKLSEQLSRYMAYLLVDCPFMLPRGIGHIRIQDTSAEASRVFGGGITGSRDNHLNEACKRLLRVTEMAEMKPEQVKGSISKSVLFEGHRLAGEFQYDRKRHRGMNAAEFRKFKWETIAGVWIQFLLYAAKECSGESHAKQLKVGGELLTHTWMMMAHFGLTDHFQMRQGSFITNVVLQ</sequence>